<feature type="domain" description="KfrA N-terminal DNA-binding" evidence="3">
    <location>
        <begin position="6"/>
        <end position="125"/>
    </location>
</feature>
<dbReference type="GO" id="GO:0003677">
    <property type="term" value="F:DNA binding"/>
    <property type="evidence" value="ECO:0007669"/>
    <property type="project" value="UniProtKB-KW"/>
</dbReference>
<feature type="coiled-coil region" evidence="1">
    <location>
        <begin position="81"/>
        <end position="271"/>
    </location>
</feature>
<evidence type="ECO:0000256" key="1">
    <source>
        <dbReference type="SAM" id="Coils"/>
    </source>
</evidence>
<evidence type="ECO:0000313" key="5">
    <source>
        <dbReference type="Proteomes" id="UP001364472"/>
    </source>
</evidence>
<feature type="region of interest" description="Disordered" evidence="2">
    <location>
        <begin position="286"/>
        <end position="316"/>
    </location>
</feature>
<accession>A0AAW9RA29</accession>
<keyword evidence="5" id="KW-1185">Reference proteome</keyword>
<name>A0AAW9RA29_9GAMM</name>
<sequence length="316" mass="34652">MARGITEHDVHTAADALVAAGERPTVERIRAHLGTGSPNTVTRWLETWWRALGLRLDGHQARLHLPEAPEAVARAAGQWWNLALEAAKASLEEELSVERAALQSDRDALQQARKALDAEAAALRTDKEAALAAKRLAEAQSTEQARLITRLEAQIEELTGLRDAAGKREAEIEAARQALEQRLQTLQKAADTEREGFLVHIRSVEDRANTEIDRMRQEAKDLQGQLKELGRTHTAAEKAARQSLDKAIAEAKDAQRELSLQRTRAESAESRLGQLQEVSAAVEAAIRRAGAAPRENSGRKDAPSTPRKRSKIASGK</sequence>
<dbReference type="AlphaFoldDB" id="A0AAW9RA29"/>
<proteinExistence type="predicted"/>
<dbReference type="EMBL" id="JBBDHC010000014">
    <property type="protein sequence ID" value="MEJ1250044.1"/>
    <property type="molecule type" value="Genomic_DNA"/>
</dbReference>
<protein>
    <submittedName>
        <fullName evidence="4">DNA-binding protein</fullName>
    </submittedName>
</protein>
<evidence type="ECO:0000313" key="4">
    <source>
        <dbReference type="EMBL" id="MEJ1250044.1"/>
    </source>
</evidence>
<evidence type="ECO:0000259" key="3">
    <source>
        <dbReference type="Pfam" id="PF11740"/>
    </source>
</evidence>
<gene>
    <name evidence="4" type="ORF">WB794_10215</name>
</gene>
<dbReference type="Pfam" id="PF11740">
    <property type="entry name" value="KfrA_N"/>
    <property type="match status" value="1"/>
</dbReference>
<organism evidence="4 5">
    <name type="scientific">Denitratimonas tolerans</name>
    <dbReference type="NCBI Taxonomy" id="1338420"/>
    <lineage>
        <taxon>Bacteria</taxon>
        <taxon>Pseudomonadati</taxon>
        <taxon>Pseudomonadota</taxon>
        <taxon>Gammaproteobacteria</taxon>
        <taxon>Lysobacterales</taxon>
        <taxon>Lysobacteraceae</taxon>
        <taxon>Denitratimonas</taxon>
    </lineage>
</organism>
<dbReference type="Proteomes" id="UP001364472">
    <property type="component" value="Unassembled WGS sequence"/>
</dbReference>
<keyword evidence="4" id="KW-0238">DNA-binding</keyword>
<dbReference type="InterPro" id="IPR021104">
    <property type="entry name" value="KfrA_DNA-bd_N"/>
</dbReference>
<keyword evidence="1" id="KW-0175">Coiled coil</keyword>
<feature type="compositionally biased region" description="Basic residues" evidence="2">
    <location>
        <begin position="306"/>
        <end position="316"/>
    </location>
</feature>
<evidence type="ECO:0000256" key="2">
    <source>
        <dbReference type="SAM" id="MobiDB-lite"/>
    </source>
</evidence>
<dbReference type="RefSeq" id="WP_337335749.1">
    <property type="nucleotide sequence ID" value="NZ_JBBDHC010000014.1"/>
</dbReference>
<comment type="caution">
    <text evidence="4">The sequence shown here is derived from an EMBL/GenBank/DDBJ whole genome shotgun (WGS) entry which is preliminary data.</text>
</comment>
<reference evidence="4 5" key="1">
    <citation type="journal article" date="2016" name="Antonie Van Leeuwenhoek">
        <title>Denitratimonas tolerans gen. nov., sp. nov., a denitrifying bacterium isolated from a bioreactor for tannery wastewater treatment.</title>
        <authorList>
            <person name="Han S.I."/>
            <person name="Kim J.O."/>
            <person name="Lee Y.R."/>
            <person name="Ekpeghere K.I."/>
            <person name="Koh S.C."/>
            <person name="Whang K.S."/>
        </authorList>
    </citation>
    <scope>NUCLEOTIDE SEQUENCE [LARGE SCALE GENOMIC DNA]</scope>
    <source>
        <strain evidence="4 5">KACC 17565</strain>
    </source>
</reference>